<dbReference type="PROSITE" id="PS50181">
    <property type="entry name" value="FBOX"/>
    <property type="match status" value="1"/>
</dbReference>
<protein>
    <recommendedName>
        <fullName evidence="1">F-box domain-containing protein</fullName>
    </recommendedName>
</protein>
<sequence length="571" mass="64253">MLLLLPPEIAVRVLCFLELPDLMRMQQVHSRLREYIQSFHKLQYRIATLSAYVEDNPKSALPMSERLKLLKEREQGWARCNIDFRCVISVEHKPSGIYDLTGGIYLSGDRDGHTLHYVQLPSKVDDSIEWKSIDVEKPVIDIGLSVLEHDLLAAITSSAHPTEAHKYVHEVQLLQLSTGKAHPRAQIPALFLANSREKRPTVVAIEIVGVHLVLIAKHNTGTPFSLKRDHIYMFDWTSGEIKLKFGARRDTYAGIVFLTPELVLLSKMRVFVFEIWAIPSESSSASALSLPAAESERENLPTPLVSLGLPELSISYYNSEFSCRAEPNPTASTPAYARNLNPFYAAPQEALIICNISLSPFHGDITETSQWIMFVRRADMLAAVTHWAGAMEMEMGTSRRWTPDGSLQDDKVAYERWGPDITRWLLTRRRPGSWITTSAGTRCVHALPIPHGPARIRVLDFNPFTVRRSCDVQDKRAVAGLPFLQPLSGRLGHTHVPFVLEREWKEDRTAWDFDALLMDEERLVGLKLSMAIRATGAVASSTGAAAVEENEWDEGKLCQVSEEDVPERVFT</sequence>
<reference evidence="2" key="1">
    <citation type="submission" date="2021-02" db="EMBL/GenBank/DDBJ databases">
        <authorList>
            <person name="Nieuwenhuis M."/>
            <person name="Van De Peppel L.J.J."/>
        </authorList>
    </citation>
    <scope>NUCLEOTIDE SEQUENCE</scope>
    <source>
        <strain evidence="2">D49</strain>
    </source>
</reference>
<gene>
    <name evidence="2" type="ORF">H0H81_004639</name>
</gene>
<organism evidence="2 3">
    <name type="scientific">Sphagnurus paluster</name>
    <dbReference type="NCBI Taxonomy" id="117069"/>
    <lineage>
        <taxon>Eukaryota</taxon>
        <taxon>Fungi</taxon>
        <taxon>Dikarya</taxon>
        <taxon>Basidiomycota</taxon>
        <taxon>Agaricomycotina</taxon>
        <taxon>Agaricomycetes</taxon>
        <taxon>Agaricomycetidae</taxon>
        <taxon>Agaricales</taxon>
        <taxon>Tricholomatineae</taxon>
        <taxon>Lyophyllaceae</taxon>
        <taxon>Sphagnurus</taxon>
    </lineage>
</organism>
<evidence type="ECO:0000313" key="2">
    <source>
        <dbReference type="EMBL" id="KAG5633875.1"/>
    </source>
</evidence>
<dbReference type="InterPro" id="IPR001810">
    <property type="entry name" value="F-box_dom"/>
</dbReference>
<dbReference type="Proteomes" id="UP000717328">
    <property type="component" value="Unassembled WGS sequence"/>
</dbReference>
<proteinExistence type="predicted"/>
<dbReference type="Pfam" id="PF00646">
    <property type="entry name" value="F-box"/>
    <property type="match status" value="1"/>
</dbReference>
<reference evidence="2" key="2">
    <citation type="submission" date="2021-10" db="EMBL/GenBank/DDBJ databases">
        <title>Phylogenomics reveals ancestral predisposition of the termite-cultivated fungus Termitomyces towards a domesticated lifestyle.</title>
        <authorList>
            <person name="Auxier B."/>
            <person name="Grum-Grzhimaylo A."/>
            <person name="Cardenas M.E."/>
            <person name="Lodge J.D."/>
            <person name="Laessoe T."/>
            <person name="Pedersen O."/>
            <person name="Smith M.E."/>
            <person name="Kuyper T.W."/>
            <person name="Franco-Molano E.A."/>
            <person name="Baroni T.J."/>
            <person name="Aanen D.K."/>
        </authorList>
    </citation>
    <scope>NUCLEOTIDE SEQUENCE</scope>
    <source>
        <strain evidence="2">D49</strain>
    </source>
</reference>
<evidence type="ECO:0000313" key="3">
    <source>
        <dbReference type="Proteomes" id="UP000717328"/>
    </source>
</evidence>
<name>A0A9P7FMU6_9AGAR</name>
<dbReference type="SMART" id="SM00256">
    <property type="entry name" value="FBOX"/>
    <property type="match status" value="1"/>
</dbReference>
<comment type="caution">
    <text evidence="2">The sequence shown here is derived from an EMBL/GenBank/DDBJ whole genome shotgun (WGS) entry which is preliminary data.</text>
</comment>
<feature type="domain" description="F-box" evidence="1">
    <location>
        <begin position="1"/>
        <end position="46"/>
    </location>
</feature>
<dbReference type="AlphaFoldDB" id="A0A9P7FMU6"/>
<accession>A0A9P7FMU6</accession>
<dbReference type="InterPro" id="IPR036047">
    <property type="entry name" value="F-box-like_dom_sf"/>
</dbReference>
<keyword evidence="3" id="KW-1185">Reference proteome</keyword>
<dbReference type="SUPFAM" id="SSF81383">
    <property type="entry name" value="F-box domain"/>
    <property type="match status" value="1"/>
</dbReference>
<dbReference type="EMBL" id="JABCKI010006891">
    <property type="protein sequence ID" value="KAG5633875.1"/>
    <property type="molecule type" value="Genomic_DNA"/>
</dbReference>
<dbReference type="OrthoDB" id="2751409at2759"/>
<evidence type="ECO:0000259" key="1">
    <source>
        <dbReference type="PROSITE" id="PS50181"/>
    </source>
</evidence>